<name>A0A9P5U3W7_9AGAR</name>
<dbReference type="EMBL" id="JADNRY010000129">
    <property type="protein sequence ID" value="KAF9064158.1"/>
    <property type="molecule type" value="Genomic_DNA"/>
</dbReference>
<dbReference type="Proteomes" id="UP000772434">
    <property type="component" value="Unassembled WGS sequence"/>
</dbReference>
<dbReference type="OrthoDB" id="3247214at2759"/>
<feature type="compositionally biased region" description="Acidic residues" evidence="1">
    <location>
        <begin position="89"/>
        <end position="100"/>
    </location>
</feature>
<accession>A0A9P5U3W7</accession>
<protein>
    <submittedName>
        <fullName evidence="2">Uncharacterized protein</fullName>
    </submittedName>
</protein>
<evidence type="ECO:0000313" key="3">
    <source>
        <dbReference type="Proteomes" id="UP000772434"/>
    </source>
</evidence>
<feature type="region of interest" description="Disordered" evidence="1">
    <location>
        <begin position="272"/>
        <end position="300"/>
    </location>
</feature>
<feature type="region of interest" description="Disordered" evidence="1">
    <location>
        <begin position="1"/>
        <end position="148"/>
    </location>
</feature>
<feature type="compositionally biased region" description="Basic and acidic residues" evidence="1">
    <location>
        <begin position="8"/>
        <end position="22"/>
    </location>
</feature>
<feature type="region of interest" description="Disordered" evidence="1">
    <location>
        <begin position="185"/>
        <end position="210"/>
    </location>
</feature>
<organism evidence="2 3">
    <name type="scientific">Rhodocollybia butyracea</name>
    <dbReference type="NCBI Taxonomy" id="206335"/>
    <lineage>
        <taxon>Eukaryota</taxon>
        <taxon>Fungi</taxon>
        <taxon>Dikarya</taxon>
        <taxon>Basidiomycota</taxon>
        <taxon>Agaricomycotina</taxon>
        <taxon>Agaricomycetes</taxon>
        <taxon>Agaricomycetidae</taxon>
        <taxon>Agaricales</taxon>
        <taxon>Marasmiineae</taxon>
        <taxon>Omphalotaceae</taxon>
        <taxon>Rhodocollybia</taxon>
    </lineage>
</organism>
<proteinExistence type="predicted"/>
<feature type="compositionally biased region" description="Polar residues" evidence="1">
    <location>
        <begin position="193"/>
        <end position="210"/>
    </location>
</feature>
<gene>
    <name evidence="2" type="ORF">BDP27DRAFT_1450868</name>
</gene>
<feature type="compositionally biased region" description="Low complexity" evidence="1">
    <location>
        <begin position="273"/>
        <end position="300"/>
    </location>
</feature>
<evidence type="ECO:0000313" key="2">
    <source>
        <dbReference type="EMBL" id="KAF9064158.1"/>
    </source>
</evidence>
<keyword evidence="3" id="KW-1185">Reference proteome</keyword>
<reference evidence="2" key="1">
    <citation type="submission" date="2020-11" db="EMBL/GenBank/DDBJ databases">
        <authorList>
            <consortium name="DOE Joint Genome Institute"/>
            <person name="Ahrendt S."/>
            <person name="Riley R."/>
            <person name="Andreopoulos W."/>
            <person name="Labutti K."/>
            <person name="Pangilinan J."/>
            <person name="Ruiz-Duenas F.J."/>
            <person name="Barrasa J.M."/>
            <person name="Sanchez-Garcia M."/>
            <person name="Camarero S."/>
            <person name="Miyauchi S."/>
            <person name="Serrano A."/>
            <person name="Linde D."/>
            <person name="Babiker R."/>
            <person name="Drula E."/>
            <person name="Ayuso-Fernandez I."/>
            <person name="Pacheco R."/>
            <person name="Padilla G."/>
            <person name="Ferreira P."/>
            <person name="Barriuso J."/>
            <person name="Kellner H."/>
            <person name="Castanera R."/>
            <person name="Alfaro M."/>
            <person name="Ramirez L."/>
            <person name="Pisabarro A.G."/>
            <person name="Kuo A."/>
            <person name="Tritt A."/>
            <person name="Lipzen A."/>
            <person name="He G."/>
            <person name="Yan M."/>
            <person name="Ng V."/>
            <person name="Cullen D."/>
            <person name="Martin F."/>
            <person name="Rosso M.-N."/>
            <person name="Henrissat B."/>
            <person name="Hibbett D."/>
            <person name="Martinez A.T."/>
            <person name="Grigoriev I.V."/>
        </authorList>
    </citation>
    <scope>NUCLEOTIDE SEQUENCE</scope>
    <source>
        <strain evidence="2">AH 40177</strain>
    </source>
</reference>
<dbReference type="AlphaFoldDB" id="A0A9P5U3W7"/>
<evidence type="ECO:0000256" key="1">
    <source>
        <dbReference type="SAM" id="MobiDB-lite"/>
    </source>
</evidence>
<comment type="caution">
    <text evidence="2">The sequence shown here is derived from an EMBL/GenBank/DDBJ whole genome shotgun (WGS) entry which is preliminary data.</text>
</comment>
<sequence>MSILDSKPAGDDHTHLAEKSPEVTDIAIEIHSSSEQPTVVEPAESRSPRPKFPSPHRHPLSDSSSEETPAVVNSAESSLNVRYLVSADESSDADSDDNDDPGFLAQKIRELISSLPAIGNPSHSPDTPEPVPTSPPAHGCPAPPPSAIHIQDKRLVNLLSSPAIMNGKKQEWPTVWSILLSLAPPTSDRESSAGDSTGKTSRPDDSTTTPLLSFTSVMLCFPLEPAKGDEVEIAESRPPVHSTQSVAGGETNAVHTAAWKWWPFQKHSPVTPPSTSSLVTSTTANGPTTKPAPTPTTTVKNPWLPSKTKISIEATWWGYRIFLPPPMMNVLNEREVDIVKRAALLSSALAWLFANIPTMVFPAPLQPLVLLLKKIVPYLSYIGTFISCSWGVVKGYDSGYGVILNATWLLPVALIPSTWTTESFPDATPVKEDAATSAPIIPVVHAATTALVDPHIKTPSINAAPDESDEESSAAELVDLSKKNQEAVCLERPMSPTIGGTKFLEALDENKAIITSLAGTESASAVPLALGAVAESL</sequence>